<gene>
    <name evidence="2" type="ORF">Poli38472_003196</name>
</gene>
<dbReference type="Proteomes" id="UP000794436">
    <property type="component" value="Unassembled WGS sequence"/>
</dbReference>
<name>A0A8K1FCJ7_PYTOL</name>
<dbReference type="AlphaFoldDB" id="A0A8K1FCJ7"/>
<organism evidence="2 3">
    <name type="scientific">Pythium oligandrum</name>
    <name type="common">Mycoparasitic fungus</name>
    <dbReference type="NCBI Taxonomy" id="41045"/>
    <lineage>
        <taxon>Eukaryota</taxon>
        <taxon>Sar</taxon>
        <taxon>Stramenopiles</taxon>
        <taxon>Oomycota</taxon>
        <taxon>Peronosporomycetes</taxon>
        <taxon>Pythiales</taxon>
        <taxon>Pythiaceae</taxon>
        <taxon>Pythium</taxon>
    </lineage>
</organism>
<evidence type="ECO:0000256" key="1">
    <source>
        <dbReference type="SAM" id="Phobius"/>
    </source>
</evidence>
<keyword evidence="1" id="KW-0472">Membrane</keyword>
<proteinExistence type="predicted"/>
<evidence type="ECO:0000313" key="2">
    <source>
        <dbReference type="EMBL" id="TMW57271.1"/>
    </source>
</evidence>
<keyword evidence="1" id="KW-1133">Transmembrane helix</keyword>
<keyword evidence="1" id="KW-0812">Transmembrane</keyword>
<feature type="transmembrane region" description="Helical" evidence="1">
    <location>
        <begin position="310"/>
        <end position="339"/>
    </location>
</feature>
<sequence>MATTTTSSTISIEARVEQAQLQALDSIWQQCMDDLGMTDKSDTMRLASTAETEALLVPTAEETASLMDFLADSCAEASDKLEDFSYEDVAKQLAQAVAATQQSLRNVKSNVQQVLDDPMKMQALCDKFETANQHMRMIEHEIQQEMAAQDPEVKLLLEQEEETKMSTALTKREEELPLALASNEETLRTVMQFTESVCTSLDDALSTITKDEYDLAAQLSLTLAQKLLQTGQSIFSSLGDQHRQEAGLPTGDRSERITIEELSDDDTPIPTASAKRTKLARYQKKQTAVLRTYVEGLIEKTTQSASDRPYVAAALGTAALPFIGLMVPMASVVGLALVLEKFFPERAFMIAELCSNAAQMMKLWFLLLKITSRQLGMVAKKCLISWHDHASHYGYVATGMEIASTGWSLGCLGASWFWQSAMRYINLGPSV</sequence>
<accession>A0A8K1FCJ7</accession>
<dbReference type="OrthoDB" id="165148at2759"/>
<protein>
    <submittedName>
        <fullName evidence="2">Uncharacterized protein</fullName>
    </submittedName>
</protein>
<evidence type="ECO:0000313" key="3">
    <source>
        <dbReference type="Proteomes" id="UP000794436"/>
    </source>
</evidence>
<dbReference type="EMBL" id="SPLM01000144">
    <property type="protein sequence ID" value="TMW57271.1"/>
    <property type="molecule type" value="Genomic_DNA"/>
</dbReference>
<reference evidence="2" key="1">
    <citation type="submission" date="2019-03" db="EMBL/GenBank/DDBJ databases">
        <title>Long read genome sequence of the mycoparasitic Pythium oligandrum ATCC 38472 isolated from sugarbeet rhizosphere.</title>
        <authorList>
            <person name="Gaulin E."/>
        </authorList>
    </citation>
    <scope>NUCLEOTIDE SEQUENCE</scope>
    <source>
        <strain evidence="2">ATCC 38472_TT</strain>
    </source>
</reference>
<keyword evidence="3" id="KW-1185">Reference proteome</keyword>
<comment type="caution">
    <text evidence="2">The sequence shown here is derived from an EMBL/GenBank/DDBJ whole genome shotgun (WGS) entry which is preliminary data.</text>
</comment>